<evidence type="ECO:0000313" key="8">
    <source>
        <dbReference type="EMBL" id="GAF04861.1"/>
    </source>
</evidence>
<dbReference type="GO" id="GO:0005315">
    <property type="term" value="F:phosphate transmembrane transporter activity"/>
    <property type="evidence" value="ECO:0007669"/>
    <property type="project" value="InterPro"/>
</dbReference>
<dbReference type="PANTHER" id="PTHR11101:SF16">
    <property type="entry name" value="PHOSPHATE TRANSPORTER"/>
    <property type="match status" value="1"/>
</dbReference>
<dbReference type="RefSeq" id="WP_027471824.1">
    <property type="nucleotide sequence ID" value="NZ_BAMD01000058.1"/>
</dbReference>
<sequence>MENVYVILVVVLFVLAISDLVVGVSNDAVNFLNSALGSKAASFKVIMIIAAIGIFIGATFSSGMMEVARKGIFNPQYFYFSEIMIIFLAVMITDVLLLDLFNTFGMPTSTTVSIVFELLGGAIAISVIKVSKNPDIPISEYINTAKALAIISGILLSVVVAFSVGAVVQYFTRLVFSFNYDARLKYLGALWGGIAITAITYFILIKGAKGASFMNEVTKDWIKENTIEIIGVCFLGWTFILQLMRMIFKIDILKLTVLVGTFALAMAFAGNDLVNFVGVPLAGFESFKIFKASGVAADGLLMESLAGKVKTDTYLLVIAGLIMVVTLWTSKKARSVVKTSLDLSRQQEGEERFGSSYLSRTIVHGVVNMVNTLNKFIPANIKASMDKQFDSSFYEGQRKELGDEAPAFDMLRASVNLVVASVLISMATSYQLPLSTTYVTFMVAMGSSLTDGAWGRESAVYRVTGVLSVIGGWFLTAFSAFTVCFVITNIIYFGGIYAVFVLIAMSMVLIYRTQIISKKRSASNLATEDINLEEVEEKTLGKAIFNKCTKNVTAALKDISELYSSAITCFQAENRKELKSKLKEVNQINKSIKKLKDNIYKTVKKLQESEIDSSLHYVQVIDYLRESAHALTFVAQPFYEHLDNNHSPFTNEQFKDVSVLKGEVQVLISKVVKMINSGNYDNLDNVYVELLATMDNLKDLRKKQLRRIKKEKSSTYTSMLYLNFLHETQNLMLHLGNVLKAQRDFGKYNNN</sequence>
<dbReference type="GO" id="GO:0016020">
    <property type="term" value="C:membrane"/>
    <property type="evidence" value="ECO:0007669"/>
    <property type="project" value="UniProtKB-SubCell"/>
</dbReference>
<proteinExistence type="inferred from homology"/>
<comment type="subcellular location">
    <subcellularLocation>
        <location evidence="1 6">Membrane</location>
        <topology evidence="1 6">Multi-pass membrane protein</topology>
    </subcellularLocation>
</comment>
<feature type="transmembrane region" description="Helical" evidence="6">
    <location>
        <begin position="494"/>
        <end position="511"/>
    </location>
</feature>
<protein>
    <recommendedName>
        <fullName evidence="6">Phosphate transporter</fullName>
    </recommendedName>
</protein>
<feature type="transmembrane region" description="Helical" evidence="6">
    <location>
        <begin position="110"/>
        <end position="128"/>
    </location>
</feature>
<evidence type="ECO:0000256" key="2">
    <source>
        <dbReference type="ARBA" id="ARBA00022448"/>
    </source>
</evidence>
<dbReference type="AlphaFoldDB" id="W7YJZ4"/>
<evidence type="ECO:0000256" key="4">
    <source>
        <dbReference type="ARBA" id="ARBA00022989"/>
    </source>
</evidence>
<dbReference type="EMBL" id="BAMD01000058">
    <property type="protein sequence ID" value="GAF04861.1"/>
    <property type="molecule type" value="Genomic_DNA"/>
</dbReference>
<keyword evidence="2 6" id="KW-0813">Transport</keyword>
<dbReference type="Pfam" id="PF01384">
    <property type="entry name" value="PHO4"/>
    <property type="match status" value="1"/>
</dbReference>
<feature type="transmembrane region" description="Helical" evidence="6">
    <location>
        <begin position="148"/>
        <end position="172"/>
    </location>
</feature>
<evidence type="ECO:0000313" key="9">
    <source>
        <dbReference type="Proteomes" id="UP000019402"/>
    </source>
</evidence>
<accession>W7YJZ4</accession>
<feature type="transmembrane region" description="Helical" evidence="6">
    <location>
        <begin position="45"/>
        <end position="65"/>
    </location>
</feature>
<keyword evidence="4 6" id="KW-1133">Transmembrane helix</keyword>
<feature type="transmembrane region" description="Helical" evidence="6">
    <location>
        <begin position="466"/>
        <end position="488"/>
    </location>
</feature>
<evidence type="ECO:0000256" key="7">
    <source>
        <dbReference type="SAM" id="Coils"/>
    </source>
</evidence>
<keyword evidence="9" id="KW-1185">Reference proteome</keyword>
<comment type="caution">
    <text evidence="8">The sequence shown here is derived from an EMBL/GenBank/DDBJ whole genome shotgun (WGS) entry which is preliminary data.</text>
</comment>
<evidence type="ECO:0000256" key="6">
    <source>
        <dbReference type="RuleBase" id="RU363058"/>
    </source>
</evidence>
<name>W7YJZ4_9BACT</name>
<dbReference type="OrthoDB" id="1110016at2"/>
<keyword evidence="7" id="KW-0175">Coiled coil</keyword>
<reference evidence="8 9" key="1">
    <citation type="journal article" date="2014" name="Genome Announc.">
        <title>Draft Genome Sequence of Cytophaga fermentans JCM 21142T, a Facultative Anaerobe Isolated from Marine Mud.</title>
        <authorList>
            <person name="Starns D."/>
            <person name="Oshima K."/>
            <person name="Suda W."/>
            <person name="Iino T."/>
            <person name="Yuki M."/>
            <person name="Inoue J."/>
            <person name="Kitamura K."/>
            <person name="Iida T."/>
            <person name="Darby A."/>
            <person name="Hattori M."/>
            <person name="Ohkuma M."/>
        </authorList>
    </citation>
    <scope>NUCLEOTIDE SEQUENCE [LARGE SCALE GENOMIC DNA]</scope>
    <source>
        <strain evidence="8 9">JCM 21142</strain>
    </source>
</reference>
<evidence type="ECO:0000256" key="1">
    <source>
        <dbReference type="ARBA" id="ARBA00004141"/>
    </source>
</evidence>
<gene>
    <name evidence="8" type="ORF">JCM21142_93581</name>
</gene>
<dbReference type="GO" id="GO:0035435">
    <property type="term" value="P:phosphate ion transmembrane transport"/>
    <property type="evidence" value="ECO:0007669"/>
    <property type="project" value="TreeGrafter"/>
</dbReference>
<keyword evidence="5 6" id="KW-0472">Membrane</keyword>
<keyword evidence="6" id="KW-0592">Phosphate transport</keyword>
<feature type="transmembrane region" description="Helical" evidence="6">
    <location>
        <begin position="413"/>
        <end position="432"/>
    </location>
</feature>
<feature type="transmembrane region" description="Helical" evidence="6">
    <location>
        <begin position="6"/>
        <end position="24"/>
    </location>
</feature>
<organism evidence="8 9">
    <name type="scientific">Saccharicrinis fermentans DSM 9555 = JCM 21142</name>
    <dbReference type="NCBI Taxonomy" id="869213"/>
    <lineage>
        <taxon>Bacteria</taxon>
        <taxon>Pseudomonadati</taxon>
        <taxon>Bacteroidota</taxon>
        <taxon>Bacteroidia</taxon>
        <taxon>Marinilabiliales</taxon>
        <taxon>Marinilabiliaceae</taxon>
        <taxon>Saccharicrinis</taxon>
    </lineage>
</organism>
<evidence type="ECO:0000256" key="5">
    <source>
        <dbReference type="ARBA" id="ARBA00023136"/>
    </source>
</evidence>
<dbReference type="STRING" id="869213.GCA_000517085_02171"/>
<feature type="coiled-coil region" evidence="7">
    <location>
        <begin position="680"/>
        <end position="714"/>
    </location>
</feature>
<dbReference type="eggNOG" id="COG0306">
    <property type="taxonomic scope" value="Bacteria"/>
</dbReference>
<dbReference type="PANTHER" id="PTHR11101">
    <property type="entry name" value="PHOSPHATE TRANSPORTER"/>
    <property type="match status" value="1"/>
</dbReference>
<feature type="transmembrane region" description="Helical" evidence="6">
    <location>
        <begin position="313"/>
        <end position="330"/>
    </location>
</feature>
<keyword evidence="3 6" id="KW-0812">Transmembrane</keyword>
<feature type="transmembrane region" description="Helical" evidence="6">
    <location>
        <begin position="77"/>
        <end position="98"/>
    </location>
</feature>
<dbReference type="Proteomes" id="UP000019402">
    <property type="component" value="Unassembled WGS sequence"/>
</dbReference>
<dbReference type="InterPro" id="IPR001204">
    <property type="entry name" value="Phos_transporter"/>
</dbReference>
<feature type="transmembrane region" description="Helical" evidence="6">
    <location>
        <begin position="184"/>
        <end position="205"/>
    </location>
</feature>
<evidence type="ECO:0000256" key="3">
    <source>
        <dbReference type="ARBA" id="ARBA00022692"/>
    </source>
</evidence>
<feature type="transmembrane region" description="Helical" evidence="6">
    <location>
        <begin position="225"/>
        <end position="244"/>
    </location>
</feature>
<comment type="similarity">
    <text evidence="6">Belongs to the inorganic phosphate transporter (PiT) (TC 2.A.20) family.</text>
</comment>